<comment type="caution">
    <text evidence="1">The sequence shown here is derived from an EMBL/GenBank/DDBJ whole genome shotgun (WGS) entry which is preliminary data.</text>
</comment>
<accession>A0A9K3K451</accession>
<dbReference type="Pfam" id="PF04827">
    <property type="entry name" value="Plant_tran"/>
    <property type="match status" value="1"/>
</dbReference>
<proteinExistence type="predicted"/>
<dbReference type="EMBL" id="JAGRRH010000115">
    <property type="protein sequence ID" value="KAG7336608.1"/>
    <property type="molecule type" value="Genomic_DNA"/>
</dbReference>
<dbReference type="Proteomes" id="UP000693970">
    <property type="component" value="Unassembled WGS sequence"/>
</dbReference>
<keyword evidence="3" id="KW-1185">Reference proteome</keyword>
<name>A0A9K3K451_9STRA</name>
<sequence length="467" mass="52910">MKPNQIQAIAAAMEAGAMAVEMLLLSTEKKRKATTTTTTVDYCRKQQRSTRRKFRHAEALHCIKRDYLGSTRGGDLISPLLGAEFQMIFKISRSRFQVLMEDIKASGCRFYQPKTNLHADDQCSLEAKLLLPIKTLACGVPCHTFIDYFQMSRQYARECCLQFDIVMKQLYAKEYLRFPTADDLQSIIKLHKNVHKVDGLFGCIDCTHIPWKNCPKAWADSRTDTTSSSPSILLEAIVDHNMFFWDMSFGYTGNEGPLSVLTDSSVLQKMADGTFHDLEQQANVLPFTIKDQQFTKGFMLADNMYPKCSRFAMPVDDPTTDKELKYTEWQQSSKKDVDRAFGVLKRNWQFLDNPILLFNLSDISLRITCCIILHNMLTSDKVMGDPRAKYTPSASIAHCPGSIFPGNGNNDNVDTNSSILGGLGKTPAHLLDQVTTSRKDTFNELMDEQQDDDHQRLHQALMDKFGV</sequence>
<organism evidence="1 3">
    <name type="scientific">Nitzschia inconspicua</name>
    <dbReference type="NCBI Taxonomy" id="303405"/>
    <lineage>
        <taxon>Eukaryota</taxon>
        <taxon>Sar</taxon>
        <taxon>Stramenopiles</taxon>
        <taxon>Ochrophyta</taxon>
        <taxon>Bacillariophyta</taxon>
        <taxon>Bacillariophyceae</taxon>
        <taxon>Bacillariophycidae</taxon>
        <taxon>Bacillariales</taxon>
        <taxon>Bacillariaceae</taxon>
        <taxon>Nitzschia</taxon>
    </lineage>
</organism>
<dbReference type="PANTHER" id="PTHR47150:SF6">
    <property type="entry name" value="OS01G0872900 PROTEIN"/>
    <property type="match status" value="1"/>
</dbReference>
<gene>
    <name evidence="2" type="ORF">IV203_025607</name>
    <name evidence="1" type="ORF">IV203_033418</name>
</gene>
<dbReference type="AlphaFoldDB" id="A0A9K3K451"/>
<dbReference type="InterPro" id="IPR006912">
    <property type="entry name" value="Harbinger_derived_prot"/>
</dbReference>
<evidence type="ECO:0000313" key="1">
    <source>
        <dbReference type="EMBL" id="KAG7336608.1"/>
    </source>
</evidence>
<reference evidence="1" key="2">
    <citation type="submission" date="2021-04" db="EMBL/GenBank/DDBJ databases">
        <authorList>
            <person name="Podell S."/>
        </authorList>
    </citation>
    <scope>NUCLEOTIDE SEQUENCE</scope>
    <source>
        <strain evidence="1">Hildebrandi</strain>
    </source>
</reference>
<dbReference type="PANTHER" id="PTHR47150">
    <property type="entry name" value="OS12G0169200 PROTEIN"/>
    <property type="match status" value="1"/>
</dbReference>
<reference evidence="1" key="1">
    <citation type="journal article" date="2021" name="Sci. Rep.">
        <title>Diploid genomic architecture of Nitzschia inconspicua, an elite biomass production diatom.</title>
        <authorList>
            <person name="Oliver A."/>
            <person name="Podell S."/>
            <person name="Pinowska A."/>
            <person name="Traller J.C."/>
            <person name="Smith S.R."/>
            <person name="McClure R."/>
            <person name="Beliaev A."/>
            <person name="Bohutskyi P."/>
            <person name="Hill E.A."/>
            <person name="Rabines A."/>
            <person name="Zheng H."/>
            <person name="Allen L.Z."/>
            <person name="Kuo A."/>
            <person name="Grigoriev I.V."/>
            <person name="Allen A.E."/>
            <person name="Hazlebeck D."/>
            <person name="Allen E.E."/>
        </authorList>
    </citation>
    <scope>NUCLEOTIDE SEQUENCE</scope>
    <source>
        <strain evidence="1">Hildebrandi</strain>
    </source>
</reference>
<protein>
    <submittedName>
        <fullName evidence="1">Plant transposon protein</fullName>
    </submittedName>
</protein>
<evidence type="ECO:0000313" key="2">
    <source>
        <dbReference type="EMBL" id="KAG7361941.1"/>
    </source>
</evidence>
<dbReference type="OrthoDB" id="2668416at2759"/>
<dbReference type="EMBL" id="JAGRRH010000012">
    <property type="protein sequence ID" value="KAG7361941.1"/>
    <property type="molecule type" value="Genomic_DNA"/>
</dbReference>
<evidence type="ECO:0000313" key="3">
    <source>
        <dbReference type="Proteomes" id="UP000693970"/>
    </source>
</evidence>